<dbReference type="Pfam" id="PF07714">
    <property type="entry name" value="PK_Tyr_Ser-Thr"/>
    <property type="match status" value="1"/>
</dbReference>
<gene>
    <name evidence="6" type="ORF">R1sor_024396</name>
</gene>
<evidence type="ECO:0000256" key="1">
    <source>
        <dbReference type="ARBA" id="ARBA00022679"/>
    </source>
</evidence>
<name>A0ABD3GTL9_9MARC</name>
<keyword evidence="7" id="KW-1185">Reference proteome</keyword>
<dbReference type="PANTHER" id="PTHR47973">
    <property type="entry name" value="CYSTEINE-RICH RECEPTOR-LIKE PROTEIN KINASE 3"/>
    <property type="match status" value="1"/>
</dbReference>
<organism evidence="6 7">
    <name type="scientific">Riccia sorocarpa</name>
    <dbReference type="NCBI Taxonomy" id="122646"/>
    <lineage>
        <taxon>Eukaryota</taxon>
        <taxon>Viridiplantae</taxon>
        <taxon>Streptophyta</taxon>
        <taxon>Embryophyta</taxon>
        <taxon>Marchantiophyta</taxon>
        <taxon>Marchantiopsida</taxon>
        <taxon>Marchantiidae</taxon>
        <taxon>Marchantiales</taxon>
        <taxon>Ricciaceae</taxon>
        <taxon>Riccia</taxon>
    </lineage>
</organism>
<evidence type="ECO:0000313" key="6">
    <source>
        <dbReference type="EMBL" id="KAL3681440.1"/>
    </source>
</evidence>
<keyword evidence="4" id="KW-0067">ATP-binding</keyword>
<proteinExistence type="predicted"/>
<dbReference type="InterPro" id="IPR011009">
    <property type="entry name" value="Kinase-like_dom_sf"/>
</dbReference>
<dbReference type="Proteomes" id="UP001633002">
    <property type="component" value="Unassembled WGS sequence"/>
</dbReference>
<evidence type="ECO:0000256" key="4">
    <source>
        <dbReference type="ARBA" id="ARBA00022840"/>
    </source>
</evidence>
<dbReference type="InterPro" id="IPR001245">
    <property type="entry name" value="Ser-Thr/Tyr_kinase_cat_dom"/>
</dbReference>
<comment type="caution">
    <text evidence="6">The sequence shown here is derived from an EMBL/GenBank/DDBJ whole genome shotgun (WGS) entry which is preliminary data.</text>
</comment>
<feature type="domain" description="Serine-threonine/tyrosine-protein kinase catalytic" evidence="5">
    <location>
        <begin position="19"/>
        <end position="114"/>
    </location>
</feature>
<evidence type="ECO:0000259" key="5">
    <source>
        <dbReference type="Pfam" id="PF07714"/>
    </source>
</evidence>
<evidence type="ECO:0000256" key="2">
    <source>
        <dbReference type="ARBA" id="ARBA00022741"/>
    </source>
</evidence>
<dbReference type="AlphaFoldDB" id="A0ABD3GTL9"/>
<evidence type="ECO:0000256" key="3">
    <source>
        <dbReference type="ARBA" id="ARBA00022777"/>
    </source>
</evidence>
<accession>A0ABD3GTL9</accession>
<evidence type="ECO:0000313" key="7">
    <source>
        <dbReference type="Proteomes" id="UP001633002"/>
    </source>
</evidence>
<dbReference type="SUPFAM" id="SSF56112">
    <property type="entry name" value="Protein kinase-like (PK-like)"/>
    <property type="match status" value="1"/>
</dbReference>
<dbReference type="EMBL" id="JBJQOH010000007">
    <property type="protein sequence ID" value="KAL3681440.1"/>
    <property type="molecule type" value="Genomic_DNA"/>
</dbReference>
<keyword evidence="1" id="KW-0808">Transferase</keyword>
<keyword evidence="2" id="KW-0547">Nucleotide-binding</keyword>
<reference evidence="6 7" key="1">
    <citation type="submission" date="2024-09" db="EMBL/GenBank/DDBJ databases">
        <title>Chromosome-scale assembly of Riccia sorocarpa.</title>
        <authorList>
            <person name="Paukszto L."/>
        </authorList>
    </citation>
    <scope>NUCLEOTIDE SEQUENCE [LARGE SCALE GENOMIC DNA]</scope>
    <source>
        <strain evidence="6">LP-2024</strain>
        <tissue evidence="6">Aerial parts of the thallus</tissue>
    </source>
</reference>
<dbReference type="Gene3D" id="1.10.510.10">
    <property type="entry name" value="Transferase(Phosphotransferase) domain 1"/>
    <property type="match status" value="1"/>
</dbReference>
<dbReference type="InterPro" id="IPR052059">
    <property type="entry name" value="CR_Ser/Thr_kinase"/>
</dbReference>
<sequence length="180" mass="19899">MTLVGPDSDKPQNRQGLVKGLITEKLDVYSYGVLLLEIISGRKCIDSTAPADEFYLRSWAFKLKKAGCLLSIADQHLLPVTSAEEIESVLNIALSCLQVMHDKRPSMSEVVTMLTSNSSGVAVEVVEELIDQQVLYNGPYEMSTVSGFPDIHEREDEVLLEACNSSDSRSFIELSLTKTR</sequence>
<keyword evidence="3" id="KW-0418">Kinase</keyword>
<protein>
    <recommendedName>
        <fullName evidence="5">Serine-threonine/tyrosine-protein kinase catalytic domain-containing protein</fullName>
    </recommendedName>
</protein>
<dbReference type="GO" id="GO:0016301">
    <property type="term" value="F:kinase activity"/>
    <property type="evidence" value="ECO:0007669"/>
    <property type="project" value="UniProtKB-KW"/>
</dbReference>
<dbReference type="GO" id="GO:0005524">
    <property type="term" value="F:ATP binding"/>
    <property type="evidence" value="ECO:0007669"/>
    <property type="project" value="UniProtKB-KW"/>
</dbReference>